<accession>A0ABT4L3Y0</accession>
<organism evidence="5 6">
    <name type="scientific">Pedobacter rhodius</name>
    <dbReference type="NCBI Taxonomy" id="3004098"/>
    <lineage>
        <taxon>Bacteria</taxon>
        <taxon>Pseudomonadati</taxon>
        <taxon>Bacteroidota</taxon>
        <taxon>Sphingobacteriia</taxon>
        <taxon>Sphingobacteriales</taxon>
        <taxon>Sphingobacteriaceae</taxon>
        <taxon>Pedobacter</taxon>
    </lineage>
</organism>
<evidence type="ECO:0000256" key="2">
    <source>
        <dbReference type="ARBA" id="ARBA00023239"/>
    </source>
</evidence>
<gene>
    <name evidence="5" type="ORF">O0931_17550</name>
</gene>
<reference evidence="5" key="1">
    <citation type="submission" date="2022-12" db="EMBL/GenBank/DDBJ databases">
        <title>Genome sequence of SJ11.</title>
        <authorList>
            <person name="Woo H."/>
        </authorList>
    </citation>
    <scope>NUCLEOTIDE SEQUENCE</scope>
    <source>
        <strain evidence="5">SJ11</strain>
    </source>
</reference>
<evidence type="ECO:0000256" key="1">
    <source>
        <dbReference type="ARBA" id="ARBA00023016"/>
    </source>
</evidence>
<dbReference type="RefSeq" id="WP_269416782.1">
    <property type="nucleotide sequence ID" value="NZ_JAPWGL010000005.1"/>
</dbReference>
<comment type="caution">
    <text evidence="5">The sequence shown here is derived from an EMBL/GenBank/DDBJ whole genome shotgun (WGS) entry which is preliminary data.</text>
</comment>
<dbReference type="Gene3D" id="3.40.50.880">
    <property type="match status" value="1"/>
</dbReference>
<keyword evidence="5" id="KW-0315">Glutamine amidotransferase</keyword>
<sequence length="245" mass="26601">MKKILMVLTSHSEMENTTDRTGVWLGEFTDPYYEFIDAGYQVTLTSPKGGRPPVDPMSELTENITGSNRRFQDDETLKNAFSHTTVLNQIKADDYDAVFYPGGHGPIWDLAFDNNSGILIHDFLDAGKPVAAVCHGPAAFINAAQQRPGFLQGKIIAAFSNAEETLVGRSGHVPYKLQSKLEELGAEVKTALVPFLSHVEIDGLLITGQNPLSAAPTAKALIECLAQQTEVPAISTDNDNEKSLV</sequence>
<feature type="domain" description="DJ-1/PfpI" evidence="4">
    <location>
        <begin position="27"/>
        <end position="222"/>
    </location>
</feature>
<dbReference type="Proteomes" id="UP001144341">
    <property type="component" value="Unassembled WGS sequence"/>
</dbReference>
<dbReference type="InterPro" id="IPR029062">
    <property type="entry name" value="Class_I_gatase-like"/>
</dbReference>
<dbReference type="InterPro" id="IPR050325">
    <property type="entry name" value="Prot/Nucl_acid_deglycase"/>
</dbReference>
<dbReference type="EMBL" id="JAPWGL010000005">
    <property type="protein sequence ID" value="MCZ4225122.1"/>
    <property type="molecule type" value="Genomic_DNA"/>
</dbReference>
<dbReference type="Pfam" id="PF01965">
    <property type="entry name" value="DJ-1_PfpI"/>
    <property type="match status" value="1"/>
</dbReference>
<comment type="similarity">
    <text evidence="3">Belongs to the peptidase C56 family. HSP31-like subfamily.</text>
</comment>
<dbReference type="CDD" id="cd03141">
    <property type="entry name" value="GATase1_Hsp31_like"/>
    <property type="match status" value="1"/>
</dbReference>
<protein>
    <submittedName>
        <fullName evidence="5">Type 1 glutamine amidotransferase domain-containing protein</fullName>
    </submittedName>
</protein>
<name>A0ABT4L3Y0_9SPHI</name>
<evidence type="ECO:0000256" key="3">
    <source>
        <dbReference type="ARBA" id="ARBA00038493"/>
    </source>
</evidence>
<evidence type="ECO:0000313" key="5">
    <source>
        <dbReference type="EMBL" id="MCZ4225122.1"/>
    </source>
</evidence>
<dbReference type="SUPFAM" id="SSF52317">
    <property type="entry name" value="Class I glutamine amidotransferase-like"/>
    <property type="match status" value="1"/>
</dbReference>
<evidence type="ECO:0000313" key="6">
    <source>
        <dbReference type="Proteomes" id="UP001144341"/>
    </source>
</evidence>
<proteinExistence type="inferred from homology"/>
<keyword evidence="1" id="KW-0346">Stress response</keyword>
<dbReference type="PANTHER" id="PTHR48094:SF11">
    <property type="entry name" value="GLUTATHIONE-INDEPENDENT GLYOXALASE HSP31-RELATED"/>
    <property type="match status" value="1"/>
</dbReference>
<dbReference type="PANTHER" id="PTHR48094">
    <property type="entry name" value="PROTEIN/NUCLEIC ACID DEGLYCASE DJ-1-RELATED"/>
    <property type="match status" value="1"/>
</dbReference>
<evidence type="ECO:0000259" key="4">
    <source>
        <dbReference type="Pfam" id="PF01965"/>
    </source>
</evidence>
<keyword evidence="6" id="KW-1185">Reference proteome</keyword>
<keyword evidence="2" id="KW-0456">Lyase</keyword>
<dbReference type="InterPro" id="IPR002818">
    <property type="entry name" value="DJ-1/PfpI"/>
</dbReference>